<dbReference type="SUPFAM" id="SSF69593">
    <property type="entry name" value="Glycerol-3-phosphate (1)-acyltransferase"/>
    <property type="match status" value="1"/>
</dbReference>
<keyword evidence="2" id="KW-0012">Acyltransferase</keyword>
<accession>A0A433VNK9</accession>
<dbReference type="AlphaFoldDB" id="A0A433VNK9"/>
<dbReference type="SMART" id="SM00563">
    <property type="entry name" value="PlsC"/>
    <property type="match status" value="1"/>
</dbReference>
<keyword evidence="2" id="KW-0808">Transferase</keyword>
<dbReference type="OrthoDB" id="524611at2"/>
<dbReference type="RefSeq" id="WP_127080589.1">
    <property type="nucleotide sequence ID" value="NZ_RSCL01000004.1"/>
</dbReference>
<reference evidence="2" key="2">
    <citation type="journal article" date="2019" name="Genome Biol. Evol.">
        <title>Day and night: Metabolic profiles and evolutionary relationships of six axenic non-marine cyanobacteria.</title>
        <authorList>
            <person name="Will S.E."/>
            <person name="Henke P."/>
            <person name="Boedeker C."/>
            <person name="Huang S."/>
            <person name="Brinkmann H."/>
            <person name="Rohde M."/>
            <person name="Jarek M."/>
            <person name="Friedl T."/>
            <person name="Seufert S."/>
            <person name="Schumacher M."/>
            <person name="Overmann J."/>
            <person name="Neumann-Schaal M."/>
            <person name="Petersen J."/>
        </authorList>
    </citation>
    <scope>NUCLEOTIDE SEQUENCE [LARGE SCALE GENOMIC DNA]</scope>
    <source>
        <strain evidence="2">PCC 7102</strain>
    </source>
</reference>
<comment type="caution">
    <text evidence="2">The sequence shown here is derived from an EMBL/GenBank/DDBJ whole genome shotgun (WGS) entry which is preliminary data.</text>
</comment>
<keyword evidence="3" id="KW-1185">Reference proteome</keyword>
<dbReference type="EMBL" id="RSCL01000004">
    <property type="protein sequence ID" value="RUT07718.1"/>
    <property type="molecule type" value="Genomic_DNA"/>
</dbReference>
<proteinExistence type="predicted"/>
<name>A0A433VNK9_9CYAN</name>
<dbReference type="Proteomes" id="UP000271624">
    <property type="component" value="Unassembled WGS sequence"/>
</dbReference>
<sequence length="469" mass="54288">MSEEIKSVQPPLKFIAPRFNRFFLQIVQWSLPILLRFRLRRWLPAKIIRVETENALELAKLYEQFQAGKVRFLMAFRHPEVDDPLSMLYLISRGVPKSARQHGIKLKEPVHSHFIYERGMTIWAGNWLGEFFSFLGGFPIRRGKRVDKTGLQTARELFLNSNIPISVAPEGATNGHSGKVSPLEPGVAQLGFWCVEDLQKANRSEEVFIVPITIQYSYPNPPWKKLDWLLSKLEAMSGLESAVDSSLKREEIYYQRILRLAEKILSEIEDFYQRFYHQTLVPIDLDSEAEANQIIIARLHRLQDIALRVSEQHFGLQPQGNFIDRCRRLEEAGWSYIYREDLPSLDTLTPLTRGLADWAATEAAKRLQHMRLVESFVAVTATYIKDKPTFERFAETTLLIYDMMSRLQDDTFPGRPNLGWRQSTVKVGTPISVTQYWQSYKQDRQSARKTVTELTQDLHKALQTMISNG</sequence>
<evidence type="ECO:0000313" key="3">
    <source>
        <dbReference type="Proteomes" id="UP000271624"/>
    </source>
</evidence>
<feature type="domain" description="Phospholipid/glycerol acyltransferase" evidence="1">
    <location>
        <begin position="72"/>
        <end position="217"/>
    </location>
</feature>
<dbReference type="Pfam" id="PF01553">
    <property type="entry name" value="Acyltransferase"/>
    <property type="match status" value="1"/>
</dbReference>
<dbReference type="InterPro" id="IPR002123">
    <property type="entry name" value="Plipid/glycerol_acylTrfase"/>
</dbReference>
<dbReference type="GO" id="GO:0016746">
    <property type="term" value="F:acyltransferase activity"/>
    <property type="evidence" value="ECO:0007669"/>
    <property type="project" value="UniProtKB-KW"/>
</dbReference>
<protein>
    <submittedName>
        <fullName evidence="2">Glycerol acyltransferase</fullName>
    </submittedName>
</protein>
<organism evidence="2 3">
    <name type="scientific">Dulcicalothrix desertica PCC 7102</name>
    <dbReference type="NCBI Taxonomy" id="232991"/>
    <lineage>
        <taxon>Bacteria</taxon>
        <taxon>Bacillati</taxon>
        <taxon>Cyanobacteriota</taxon>
        <taxon>Cyanophyceae</taxon>
        <taxon>Nostocales</taxon>
        <taxon>Calotrichaceae</taxon>
        <taxon>Dulcicalothrix</taxon>
    </lineage>
</organism>
<gene>
    <name evidence="2" type="ORF">DSM106972_019780</name>
</gene>
<evidence type="ECO:0000313" key="2">
    <source>
        <dbReference type="EMBL" id="RUT07718.1"/>
    </source>
</evidence>
<reference evidence="2" key="1">
    <citation type="submission" date="2018-12" db="EMBL/GenBank/DDBJ databases">
        <authorList>
            <person name="Will S."/>
            <person name="Neumann-Schaal M."/>
            <person name="Henke P."/>
        </authorList>
    </citation>
    <scope>NUCLEOTIDE SEQUENCE</scope>
    <source>
        <strain evidence="2">PCC 7102</strain>
    </source>
</reference>
<evidence type="ECO:0000259" key="1">
    <source>
        <dbReference type="SMART" id="SM00563"/>
    </source>
</evidence>